<evidence type="ECO:0000313" key="3">
    <source>
        <dbReference type="EMBL" id="CAB4931748.1"/>
    </source>
</evidence>
<protein>
    <submittedName>
        <fullName evidence="1">Unannotated protein</fullName>
    </submittedName>
</protein>
<dbReference type="EMBL" id="CAFABA010000100">
    <property type="protein sequence ID" value="CAB4834628.1"/>
    <property type="molecule type" value="Genomic_DNA"/>
</dbReference>
<sequence length="98" mass="10664">MGRLVILDPTAPPAAGDSWVPPRLNGGLQGLTVGLRLDRSWRCYEIVLDAWESLFRRDGAAIQRFVVDARVSGAGEQMRTDLAAWSRLVDCAVIGLGN</sequence>
<proteinExistence type="predicted"/>
<evidence type="ECO:0000313" key="2">
    <source>
        <dbReference type="EMBL" id="CAB4834628.1"/>
    </source>
</evidence>
<gene>
    <name evidence="1" type="ORF">UFOPK2754_02140</name>
    <name evidence="2" type="ORF">UFOPK3139_02141</name>
    <name evidence="3" type="ORF">UFOPK3543_02696</name>
    <name evidence="4" type="ORF">UFOPK3967_02063</name>
</gene>
<organism evidence="1">
    <name type="scientific">freshwater metagenome</name>
    <dbReference type="NCBI Taxonomy" id="449393"/>
    <lineage>
        <taxon>unclassified sequences</taxon>
        <taxon>metagenomes</taxon>
        <taxon>ecological metagenomes</taxon>
    </lineage>
</organism>
<reference evidence="1" key="1">
    <citation type="submission" date="2020-05" db="EMBL/GenBank/DDBJ databases">
        <authorList>
            <person name="Chiriac C."/>
            <person name="Salcher M."/>
            <person name="Ghai R."/>
            <person name="Kavagutti S V."/>
        </authorList>
    </citation>
    <scope>NUCLEOTIDE SEQUENCE</scope>
</reference>
<name>A0A6J6UBT7_9ZZZZ</name>
<evidence type="ECO:0000313" key="1">
    <source>
        <dbReference type="EMBL" id="CAB4756578.1"/>
    </source>
</evidence>
<evidence type="ECO:0000313" key="4">
    <source>
        <dbReference type="EMBL" id="CAB5007644.1"/>
    </source>
</evidence>
<dbReference type="EMBL" id="CAFBMH010000146">
    <property type="protein sequence ID" value="CAB4931748.1"/>
    <property type="molecule type" value="Genomic_DNA"/>
</dbReference>
<accession>A0A6J6UBT7</accession>
<dbReference type="EMBL" id="CAEZYR010000087">
    <property type="protein sequence ID" value="CAB4756578.1"/>
    <property type="molecule type" value="Genomic_DNA"/>
</dbReference>
<dbReference type="AlphaFoldDB" id="A0A6J6UBT7"/>
<dbReference type="EMBL" id="CAFBOS010000142">
    <property type="protein sequence ID" value="CAB5007644.1"/>
    <property type="molecule type" value="Genomic_DNA"/>
</dbReference>